<sequence>MHKRQRPHFQDLSSPFSFIKAIEDKELLSMDQKIGLIIDTLSQSFDKSNLPNISYPSWVKKDKTKTLLYSLNIIPSGSLEFLPKTEEMRRYQTRIMDLCTYYESNDIKKLMMELPEAVNLFQEYSRVWNETSILSLISALCQTKNVLACNGEIVITGTYNSLFNTLFKKKNLVPHGDKILDIRLAAEFPYFKVKCDSFMTDNIESVVYHIREDKDSDESDWESTSSDGYKVIVTMRGLLSENIRQFRMNKDQLQRYCKMTGMITNKKFIHCFVLEAKFDEHMNVSYHLFKYAFAVNLPDLIRLVMFLCLYIRDFIPESEIMSTSDYVEVEMSPFKDPQRIMEVASTVLSSKSQEVYKMIHGKPVMRMLDSKHSQLFVMKTTSVYKLTDSTENYIYETLLRTNYCQYLPRVLTFHHDAVELEHLREINTVTSWEESSVLALLSDVTCALRFLHEHNILHRDVKPTNIFLRDGEGEFFCFVLADFNLSCHFQRIQHQNKEVLLDLNSNKIINEKCGTKAFWAPEVENEENYNEKIDIYSLALTVLYLLNPSLFKTCLFTKDWLGMSTSLNISAGLQGLLSEMLAIQPSKRPPAHEIENRLSNLMSESNE</sequence>
<dbReference type="RefSeq" id="XP_044551261.1">
    <property type="nucleotide sequence ID" value="XM_044690927.1"/>
</dbReference>
<dbReference type="SUPFAM" id="SSF56112">
    <property type="entry name" value="Protein kinase-like (PK-like)"/>
    <property type="match status" value="1"/>
</dbReference>
<dbReference type="GO" id="GO:0004672">
    <property type="term" value="F:protein kinase activity"/>
    <property type="evidence" value="ECO:0007669"/>
    <property type="project" value="InterPro"/>
</dbReference>
<proteinExistence type="inferred from homology"/>
<comment type="caution">
    <text evidence="7">The sequence shown here is derived from an EMBL/GenBank/DDBJ whole genome shotgun (WGS) entry which is preliminary data.</text>
</comment>
<comment type="similarity">
    <text evidence="5">Belongs to the protein kinase superfamily. Ser/Thr protein kinase family. GCN2 subfamily.</text>
</comment>
<keyword evidence="2" id="KW-0547">Nucleotide-binding</keyword>
<dbReference type="PROSITE" id="PS00108">
    <property type="entry name" value="PROTEIN_KINASE_ST"/>
    <property type="match status" value="1"/>
</dbReference>
<dbReference type="PANTHER" id="PTHR11042:SF190">
    <property type="entry name" value="MITOSIS INHIBITOR PROTEIN KINASE MIK1"/>
    <property type="match status" value="1"/>
</dbReference>
<dbReference type="Proteomes" id="UP000816034">
    <property type="component" value="Unassembled WGS sequence"/>
</dbReference>
<keyword evidence="8" id="KW-1185">Reference proteome</keyword>
<keyword evidence="1" id="KW-0808">Transferase</keyword>
<dbReference type="InterPro" id="IPR000719">
    <property type="entry name" value="Prot_kinase_dom"/>
</dbReference>
<evidence type="ECO:0000256" key="3">
    <source>
        <dbReference type="ARBA" id="ARBA00022777"/>
    </source>
</evidence>
<protein>
    <recommendedName>
        <fullName evidence="6">Protein kinase domain-containing protein</fullName>
    </recommendedName>
</protein>
<evidence type="ECO:0000256" key="1">
    <source>
        <dbReference type="ARBA" id="ARBA00022679"/>
    </source>
</evidence>
<dbReference type="GO" id="GO:0005524">
    <property type="term" value="F:ATP binding"/>
    <property type="evidence" value="ECO:0007669"/>
    <property type="project" value="UniProtKB-KW"/>
</dbReference>
<evidence type="ECO:0000256" key="5">
    <source>
        <dbReference type="ARBA" id="ARBA00037982"/>
    </source>
</evidence>
<dbReference type="SMART" id="SM00220">
    <property type="entry name" value="S_TKc"/>
    <property type="match status" value="1"/>
</dbReference>
<evidence type="ECO:0000313" key="7">
    <source>
        <dbReference type="EMBL" id="KAG2387269.1"/>
    </source>
</evidence>
<dbReference type="InterPro" id="IPR011009">
    <property type="entry name" value="Kinase-like_dom_sf"/>
</dbReference>
<evidence type="ECO:0000259" key="6">
    <source>
        <dbReference type="PROSITE" id="PS50011"/>
    </source>
</evidence>
<evidence type="ECO:0000256" key="4">
    <source>
        <dbReference type="ARBA" id="ARBA00022840"/>
    </source>
</evidence>
<evidence type="ECO:0000256" key="2">
    <source>
        <dbReference type="ARBA" id="ARBA00022741"/>
    </source>
</evidence>
<feature type="domain" description="Protein kinase" evidence="6">
    <location>
        <begin position="315"/>
        <end position="602"/>
    </location>
</feature>
<dbReference type="AlphaFoldDB" id="A0AA88GW90"/>
<dbReference type="GO" id="GO:0005737">
    <property type="term" value="C:cytoplasm"/>
    <property type="evidence" value="ECO:0007669"/>
    <property type="project" value="TreeGrafter"/>
</dbReference>
<accession>A0AA88GW90</accession>
<dbReference type="InterPro" id="IPR050339">
    <property type="entry name" value="CC_SR_Kinase"/>
</dbReference>
<organism evidence="7 8">
    <name type="scientific">Naegleria lovaniensis</name>
    <name type="common">Amoeba</name>
    <dbReference type="NCBI Taxonomy" id="51637"/>
    <lineage>
        <taxon>Eukaryota</taxon>
        <taxon>Discoba</taxon>
        <taxon>Heterolobosea</taxon>
        <taxon>Tetramitia</taxon>
        <taxon>Eutetramitia</taxon>
        <taxon>Vahlkampfiidae</taxon>
        <taxon>Naegleria</taxon>
    </lineage>
</organism>
<dbReference type="GO" id="GO:0005634">
    <property type="term" value="C:nucleus"/>
    <property type="evidence" value="ECO:0007669"/>
    <property type="project" value="TreeGrafter"/>
</dbReference>
<evidence type="ECO:0000313" key="8">
    <source>
        <dbReference type="Proteomes" id="UP000816034"/>
    </source>
</evidence>
<dbReference type="PANTHER" id="PTHR11042">
    <property type="entry name" value="EUKARYOTIC TRANSLATION INITIATION FACTOR 2-ALPHA KINASE EIF2-ALPHA KINASE -RELATED"/>
    <property type="match status" value="1"/>
</dbReference>
<keyword evidence="4" id="KW-0067">ATP-binding</keyword>
<dbReference type="EMBL" id="PYSW02000013">
    <property type="protein sequence ID" value="KAG2387269.1"/>
    <property type="molecule type" value="Genomic_DNA"/>
</dbReference>
<reference evidence="7 8" key="1">
    <citation type="journal article" date="2018" name="BMC Genomics">
        <title>The genome of Naegleria lovaniensis, the basis for a comparative approach to unravel pathogenicity factors of the human pathogenic amoeba N. fowleri.</title>
        <authorList>
            <person name="Liechti N."/>
            <person name="Schurch N."/>
            <person name="Bruggmann R."/>
            <person name="Wittwer M."/>
        </authorList>
    </citation>
    <scope>NUCLEOTIDE SEQUENCE [LARGE SCALE GENOMIC DNA]</scope>
    <source>
        <strain evidence="7 8">ATCC 30569</strain>
    </source>
</reference>
<dbReference type="Pfam" id="PF00069">
    <property type="entry name" value="Pkinase"/>
    <property type="match status" value="1"/>
</dbReference>
<dbReference type="InterPro" id="IPR008271">
    <property type="entry name" value="Ser/Thr_kinase_AS"/>
</dbReference>
<name>A0AA88GW90_NAELO</name>
<dbReference type="GeneID" id="68094057"/>
<keyword evidence="3" id="KW-0418">Kinase</keyword>
<gene>
    <name evidence="7" type="ORF">C9374_001601</name>
</gene>
<dbReference type="PROSITE" id="PS50011">
    <property type="entry name" value="PROTEIN_KINASE_DOM"/>
    <property type="match status" value="1"/>
</dbReference>
<dbReference type="Gene3D" id="1.10.510.10">
    <property type="entry name" value="Transferase(Phosphotransferase) domain 1"/>
    <property type="match status" value="1"/>
</dbReference>